<dbReference type="EMBL" id="DYVX01000078">
    <property type="protein sequence ID" value="HJF92658.1"/>
    <property type="molecule type" value="Genomic_DNA"/>
</dbReference>
<dbReference type="GO" id="GO:0006508">
    <property type="term" value="P:proteolysis"/>
    <property type="evidence" value="ECO:0007669"/>
    <property type="project" value="UniProtKB-KW"/>
</dbReference>
<sequence length="442" mass="49697">MKTKFTYLMAAFLCLILASCSTNEPPFTLSQNSFTDVPPEGKSLSLDIHTSGEWTATSLNKDWCSVTPSKGTGDATIQIEVMGNISNDRTGTVAIYCNGTQTNIDIVQKAVPAGQELTYRIPVIFHVLYKDKSDPLQYIDTRLIQQVLANVNQYYDGHTIAAGGDAGQDINLDFYLPETDEAGNQLDTPGVEYISWNEMPIDCESFMESSNSKILNLLWDMNKYINVMLYNFAEVDGGTILGISHLPLSVQGQNYLEGLTAVEYDRLENSNLNYPHCVSINSLYFNQYTPEGQYNSADANVTLAHELGHYLGLHHAFNEGDDPNADSDYCTDTKPYNRSIYQNTTMVEAYRAYMESKNMEDLLPGFLRVNSLDPDDVFTSYNLMDYEISYADRFTPNQRERMRHVLEYSPLIPGPKRTASTRSVAPQGVLDIPIIYKVCYKH</sequence>
<keyword evidence="7" id="KW-0482">Metalloprotease</keyword>
<comment type="caution">
    <text evidence="12">The sequence shown here is derived from an EMBL/GenBank/DDBJ whole genome shotgun (WGS) entry which is preliminary data.</text>
</comment>
<dbReference type="CDD" id="cd14948">
    <property type="entry name" value="BACON"/>
    <property type="match status" value="1"/>
</dbReference>
<dbReference type="InterPro" id="IPR013783">
    <property type="entry name" value="Ig-like_fold"/>
</dbReference>
<organism evidence="12 13">
    <name type="scientific">Mediterranea massiliensis</name>
    <dbReference type="NCBI Taxonomy" id="1841865"/>
    <lineage>
        <taxon>Bacteria</taxon>
        <taxon>Pseudomonadati</taxon>
        <taxon>Bacteroidota</taxon>
        <taxon>Bacteroidia</taxon>
        <taxon>Bacteroidales</taxon>
        <taxon>Bacteroidaceae</taxon>
        <taxon>Mediterranea</taxon>
    </lineage>
</organism>
<dbReference type="PANTHER" id="PTHR47466:SF1">
    <property type="entry name" value="METALLOPROTEASE MEP1 (AFU_ORTHOLOGUE AFUA_1G07730)-RELATED"/>
    <property type="match status" value="1"/>
</dbReference>
<evidence type="ECO:0000256" key="9">
    <source>
        <dbReference type="SAM" id="SignalP"/>
    </source>
</evidence>
<keyword evidence="12" id="KW-0449">Lipoprotein</keyword>
<dbReference type="InterPro" id="IPR024361">
    <property type="entry name" value="BACON"/>
</dbReference>
<keyword evidence="5" id="KW-0378">Hydrolase</keyword>
<dbReference type="Pfam" id="PF05572">
    <property type="entry name" value="Peptidase_M43"/>
    <property type="match status" value="1"/>
</dbReference>
<keyword evidence="6" id="KW-0862">Zinc</keyword>
<protein>
    <submittedName>
        <fullName evidence="12">Zinc-dependent metalloproteinase lipoprotein</fullName>
    </submittedName>
</protein>
<feature type="domain" description="Peptidase M43 pregnancy-associated plasma-A" evidence="10">
    <location>
        <begin position="281"/>
        <end position="407"/>
    </location>
</feature>
<comment type="similarity">
    <text evidence="1">Belongs to the peptidase M43B family.</text>
</comment>
<dbReference type="InterPro" id="IPR024079">
    <property type="entry name" value="MetalloPept_cat_dom_sf"/>
</dbReference>
<accession>A0A921HXC4</accession>
<gene>
    <name evidence="12" type="ORF">K8W02_09790</name>
</gene>
<dbReference type="InterPro" id="IPR023852">
    <property type="entry name" value="Metalloproteinase_lipop_BF0631"/>
</dbReference>
<keyword evidence="2" id="KW-0645">Protease</keyword>
<evidence type="ECO:0000256" key="5">
    <source>
        <dbReference type="ARBA" id="ARBA00022801"/>
    </source>
</evidence>
<reference evidence="12" key="2">
    <citation type="submission" date="2021-09" db="EMBL/GenBank/DDBJ databases">
        <authorList>
            <person name="Gilroy R."/>
        </authorList>
    </citation>
    <scope>NUCLEOTIDE SEQUENCE</scope>
    <source>
        <strain evidence="12">CHK55-1828</strain>
    </source>
</reference>
<evidence type="ECO:0000256" key="7">
    <source>
        <dbReference type="ARBA" id="ARBA00023049"/>
    </source>
</evidence>
<evidence type="ECO:0000256" key="1">
    <source>
        <dbReference type="ARBA" id="ARBA00008721"/>
    </source>
</evidence>
<dbReference type="Gene3D" id="3.40.390.10">
    <property type="entry name" value="Collagenase (Catalytic Domain)"/>
    <property type="match status" value="1"/>
</dbReference>
<dbReference type="SUPFAM" id="SSF55486">
    <property type="entry name" value="Metalloproteases ('zincins'), catalytic domain"/>
    <property type="match status" value="1"/>
</dbReference>
<evidence type="ECO:0000256" key="4">
    <source>
        <dbReference type="ARBA" id="ARBA00022729"/>
    </source>
</evidence>
<evidence type="ECO:0000259" key="10">
    <source>
        <dbReference type="Pfam" id="PF05572"/>
    </source>
</evidence>
<proteinExistence type="inferred from homology"/>
<feature type="signal peptide" evidence="9">
    <location>
        <begin position="1"/>
        <end position="23"/>
    </location>
</feature>
<dbReference type="InterPro" id="IPR008754">
    <property type="entry name" value="Peptidase_M43"/>
</dbReference>
<evidence type="ECO:0000256" key="3">
    <source>
        <dbReference type="ARBA" id="ARBA00022723"/>
    </source>
</evidence>
<feature type="domain" description="BACON" evidence="11">
    <location>
        <begin position="30"/>
        <end position="109"/>
    </location>
</feature>
<dbReference type="AlphaFoldDB" id="A0A921HXC4"/>
<dbReference type="GO" id="GO:0008237">
    <property type="term" value="F:metallopeptidase activity"/>
    <property type="evidence" value="ECO:0007669"/>
    <property type="project" value="UniProtKB-KW"/>
</dbReference>
<name>A0A921HXC4_9BACT</name>
<keyword evidence="4 9" id="KW-0732">Signal</keyword>
<dbReference type="GO" id="GO:0046872">
    <property type="term" value="F:metal ion binding"/>
    <property type="evidence" value="ECO:0007669"/>
    <property type="project" value="UniProtKB-KW"/>
</dbReference>
<keyword evidence="8" id="KW-1015">Disulfide bond</keyword>
<evidence type="ECO:0000259" key="11">
    <source>
        <dbReference type="Pfam" id="PF19190"/>
    </source>
</evidence>
<dbReference type="Proteomes" id="UP000717835">
    <property type="component" value="Unassembled WGS sequence"/>
</dbReference>
<dbReference type="Gene3D" id="2.60.40.10">
    <property type="entry name" value="Immunoglobulins"/>
    <property type="match status" value="1"/>
</dbReference>
<evidence type="ECO:0000313" key="12">
    <source>
        <dbReference type="EMBL" id="HJF92658.1"/>
    </source>
</evidence>
<evidence type="ECO:0000256" key="8">
    <source>
        <dbReference type="ARBA" id="ARBA00023157"/>
    </source>
</evidence>
<dbReference type="NCBIfam" id="TIGR03952">
    <property type="entry name" value="metzin_BF0631"/>
    <property type="match status" value="1"/>
</dbReference>
<reference evidence="12" key="1">
    <citation type="journal article" date="2021" name="PeerJ">
        <title>Extensive microbial diversity within the chicken gut microbiome revealed by metagenomics and culture.</title>
        <authorList>
            <person name="Gilroy R."/>
            <person name="Ravi A."/>
            <person name="Getino M."/>
            <person name="Pursley I."/>
            <person name="Horton D.L."/>
            <person name="Alikhan N.F."/>
            <person name="Baker D."/>
            <person name="Gharbi K."/>
            <person name="Hall N."/>
            <person name="Watson M."/>
            <person name="Adriaenssens E.M."/>
            <person name="Foster-Nyarko E."/>
            <person name="Jarju S."/>
            <person name="Secka A."/>
            <person name="Antonio M."/>
            <person name="Oren A."/>
            <person name="Chaudhuri R.R."/>
            <person name="La Ragione R."/>
            <person name="Hildebrand F."/>
            <person name="Pallen M.J."/>
        </authorList>
    </citation>
    <scope>NUCLEOTIDE SEQUENCE</scope>
    <source>
        <strain evidence="12">CHK55-1828</strain>
    </source>
</reference>
<dbReference type="PROSITE" id="PS51257">
    <property type="entry name" value="PROKAR_LIPOPROTEIN"/>
    <property type="match status" value="1"/>
</dbReference>
<dbReference type="RefSeq" id="WP_276828390.1">
    <property type="nucleotide sequence ID" value="NZ_DYVX01000078.1"/>
</dbReference>
<dbReference type="Pfam" id="PF19190">
    <property type="entry name" value="BACON_2"/>
    <property type="match status" value="1"/>
</dbReference>
<evidence type="ECO:0000256" key="2">
    <source>
        <dbReference type="ARBA" id="ARBA00022670"/>
    </source>
</evidence>
<feature type="chain" id="PRO_5038127443" evidence="9">
    <location>
        <begin position="24"/>
        <end position="442"/>
    </location>
</feature>
<evidence type="ECO:0000313" key="13">
    <source>
        <dbReference type="Proteomes" id="UP000717835"/>
    </source>
</evidence>
<keyword evidence="3" id="KW-0479">Metal-binding</keyword>
<dbReference type="PANTHER" id="PTHR47466">
    <property type="match status" value="1"/>
</dbReference>
<evidence type="ECO:0000256" key="6">
    <source>
        <dbReference type="ARBA" id="ARBA00022833"/>
    </source>
</evidence>